<dbReference type="GO" id="GO:0036011">
    <property type="term" value="P:imaginal disc-derived leg segmentation"/>
    <property type="evidence" value="ECO:0007669"/>
    <property type="project" value="UniProtKB-ARBA"/>
</dbReference>
<evidence type="ECO:0000256" key="11">
    <source>
        <dbReference type="ARBA" id="ARBA00023180"/>
    </source>
</evidence>
<dbReference type="InterPro" id="IPR009030">
    <property type="entry name" value="Growth_fac_rcpt_cys_sf"/>
</dbReference>
<dbReference type="CDD" id="cd00054">
    <property type="entry name" value="EGF_CA"/>
    <property type="match status" value="7"/>
</dbReference>
<keyword evidence="2 14" id="KW-0217">Developmental protein</keyword>
<feature type="domain" description="EGF-like" evidence="17">
    <location>
        <begin position="312"/>
        <end position="348"/>
    </location>
</feature>
<dbReference type="GO" id="GO:0045179">
    <property type="term" value="C:apical cortex"/>
    <property type="evidence" value="ECO:0007669"/>
    <property type="project" value="UniProtKB-ARBA"/>
</dbReference>
<dbReference type="PROSITE" id="PS00022">
    <property type="entry name" value="EGF_1"/>
    <property type="match status" value="9"/>
</dbReference>
<evidence type="ECO:0000256" key="6">
    <source>
        <dbReference type="ARBA" id="ARBA00022737"/>
    </source>
</evidence>
<dbReference type="SUPFAM" id="SSF57184">
    <property type="entry name" value="Growth factor receptor domain"/>
    <property type="match status" value="1"/>
</dbReference>
<dbReference type="GO" id="GO:0009986">
    <property type="term" value="C:cell surface"/>
    <property type="evidence" value="ECO:0007669"/>
    <property type="project" value="UniProtKB-ARBA"/>
</dbReference>
<evidence type="ECO:0000256" key="15">
    <source>
        <dbReference type="SAM" id="Phobius"/>
    </source>
</evidence>
<evidence type="ECO:0000259" key="17">
    <source>
        <dbReference type="PROSITE" id="PS50026"/>
    </source>
</evidence>
<dbReference type="PRINTS" id="PR00010">
    <property type="entry name" value="EGFBLOOD"/>
</dbReference>
<comment type="caution">
    <text evidence="12">Lacks conserved residue(s) required for the propagation of feature annotation.</text>
</comment>
<feature type="disulfide bond" evidence="13">
    <location>
        <begin position="196"/>
        <end position="205"/>
    </location>
</feature>
<feature type="domain" description="EGF-like" evidence="17">
    <location>
        <begin position="388"/>
        <end position="424"/>
    </location>
</feature>
<dbReference type="GO" id="GO:0005509">
    <property type="term" value="F:calcium ion binding"/>
    <property type="evidence" value="ECO:0007669"/>
    <property type="project" value="InterPro"/>
</dbReference>
<feature type="disulfide bond" evidence="13">
    <location>
        <begin position="176"/>
        <end position="188"/>
    </location>
</feature>
<comment type="function">
    <text evidence="14">Putative Notch ligand involved in the mediation of Notch signaling.</text>
</comment>
<feature type="chain" id="PRO_5043844788" description="Delta-like protein" evidence="16">
    <location>
        <begin position="22"/>
        <end position="839"/>
    </location>
</feature>
<feature type="disulfide bond" evidence="13">
    <location>
        <begin position="163"/>
        <end position="172"/>
    </location>
</feature>
<dbReference type="Gene3D" id="2.10.25.10">
    <property type="entry name" value="Laminin"/>
    <property type="match status" value="8"/>
</dbReference>
<feature type="domain" description="EGF-like" evidence="17">
    <location>
        <begin position="206"/>
        <end position="239"/>
    </location>
</feature>
<dbReference type="Gene3D" id="2.10.25.140">
    <property type="match status" value="1"/>
</dbReference>
<dbReference type="GO" id="GO:0007219">
    <property type="term" value="P:Notch signaling pathway"/>
    <property type="evidence" value="ECO:0007669"/>
    <property type="project" value="InterPro"/>
</dbReference>
<dbReference type="SMART" id="SM00179">
    <property type="entry name" value="EGF_CA"/>
    <property type="match status" value="7"/>
</dbReference>
<dbReference type="InterPro" id="IPR001881">
    <property type="entry name" value="EGF-like_Ca-bd_dom"/>
</dbReference>
<keyword evidence="8 14" id="KW-1133">Transmembrane helix</keyword>
<evidence type="ECO:0000256" key="2">
    <source>
        <dbReference type="ARBA" id="ARBA00022473"/>
    </source>
</evidence>
<keyword evidence="5 14" id="KW-0732">Signal</keyword>
<feature type="signal peptide" evidence="16">
    <location>
        <begin position="1"/>
        <end position="21"/>
    </location>
</feature>
<proteinExistence type="predicted"/>
<feature type="domain" description="EGF-like" evidence="17">
    <location>
        <begin position="272"/>
        <end position="310"/>
    </location>
</feature>
<dbReference type="FunFam" id="2.10.25.10:FF:000472">
    <property type="entry name" value="Uncharacterized protein, isoform A"/>
    <property type="match status" value="1"/>
</dbReference>
<dbReference type="GO" id="GO:0043208">
    <property type="term" value="F:glycosphingolipid binding"/>
    <property type="evidence" value="ECO:0007669"/>
    <property type="project" value="UniProtKB-ARBA"/>
</dbReference>
<evidence type="ECO:0000256" key="14">
    <source>
        <dbReference type="RuleBase" id="RU280815"/>
    </source>
</evidence>
<evidence type="ECO:0000256" key="8">
    <source>
        <dbReference type="ARBA" id="ARBA00022989"/>
    </source>
</evidence>
<dbReference type="InterPro" id="IPR000742">
    <property type="entry name" value="EGF"/>
</dbReference>
<dbReference type="PROSITE" id="PS01186">
    <property type="entry name" value="EGF_2"/>
    <property type="match status" value="8"/>
</dbReference>
<keyword evidence="9 14" id="KW-0472">Membrane</keyword>
<reference evidence="19 20" key="1">
    <citation type="journal article" date="2024" name="BMC Genomics">
        <title>De novo assembly and annotation of Popillia japonica's genome with initial clues to its potential as an invasive pest.</title>
        <authorList>
            <person name="Cucini C."/>
            <person name="Boschi S."/>
            <person name="Funari R."/>
            <person name="Cardaioli E."/>
            <person name="Iannotti N."/>
            <person name="Marturano G."/>
            <person name="Paoli F."/>
            <person name="Bruttini M."/>
            <person name="Carapelli A."/>
            <person name="Frati F."/>
            <person name="Nardi F."/>
        </authorList>
    </citation>
    <scope>NUCLEOTIDE SEQUENCE [LARGE SCALE GENOMIC DNA]</scope>
    <source>
        <strain evidence="19">DMR45628</strain>
    </source>
</reference>
<dbReference type="Pfam" id="PF07657">
    <property type="entry name" value="MNNL"/>
    <property type="match status" value="1"/>
</dbReference>
<dbReference type="FunFam" id="2.10.25.10:FF:000230">
    <property type="entry name" value="Delta-like protein"/>
    <property type="match status" value="1"/>
</dbReference>
<dbReference type="GO" id="GO:0030718">
    <property type="term" value="P:germ-line stem cell population maintenance"/>
    <property type="evidence" value="ECO:0007669"/>
    <property type="project" value="UniProtKB-ARBA"/>
</dbReference>
<dbReference type="Proteomes" id="UP001458880">
    <property type="component" value="Unassembled WGS sequence"/>
</dbReference>
<dbReference type="PANTHER" id="PTHR12916">
    <property type="entry name" value="CYTOCHROME C OXIDASE POLYPEPTIDE VIC-2"/>
    <property type="match status" value="1"/>
</dbReference>
<feature type="domain" description="DSL" evidence="18">
    <location>
        <begin position="161"/>
        <end position="205"/>
    </location>
</feature>
<dbReference type="GO" id="GO:0048100">
    <property type="term" value="P:wing disc anterior/posterior pattern formation"/>
    <property type="evidence" value="ECO:0007669"/>
    <property type="project" value="UniProtKB-ARBA"/>
</dbReference>
<evidence type="ECO:0000256" key="5">
    <source>
        <dbReference type="ARBA" id="ARBA00022729"/>
    </source>
</evidence>
<evidence type="ECO:0000256" key="16">
    <source>
        <dbReference type="SAM" id="SignalP"/>
    </source>
</evidence>
<dbReference type="FunFam" id="2.10.25.10:FF:000247">
    <property type="entry name" value="Delta/notch like EGF repeat containing"/>
    <property type="match status" value="1"/>
</dbReference>
<accession>A0AAW1MZU1</accession>
<keyword evidence="11" id="KW-0325">Glycoprotein</keyword>
<dbReference type="FunFam" id="2.10.25.140:FF:000001">
    <property type="entry name" value="Delta-like protein"/>
    <property type="match status" value="1"/>
</dbReference>
<feature type="disulfide bond" evidence="12">
    <location>
        <begin position="528"/>
        <end position="537"/>
    </location>
</feature>
<dbReference type="GO" id="GO:0046331">
    <property type="term" value="P:lateral inhibition"/>
    <property type="evidence" value="ECO:0007669"/>
    <property type="project" value="UniProtKB-ARBA"/>
</dbReference>
<evidence type="ECO:0000256" key="10">
    <source>
        <dbReference type="ARBA" id="ARBA00023157"/>
    </source>
</evidence>
<feature type="disulfide bond" evidence="12">
    <location>
        <begin position="300"/>
        <end position="309"/>
    </location>
</feature>
<dbReference type="GO" id="GO:0042063">
    <property type="term" value="P:gliogenesis"/>
    <property type="evidence" value="ECO:0007669"/>
    <property type="project" value="UniProtKB-ARBA"/>
</dbReference>
<feature type="disulfide bond" evidence="12">
    <location>
        <begin position="338"/>
        <end position="347"/>
    </location>
</feature>
<keyword evidence="3 12" id="KW-0245">EGF-like domain</keyword>
<evidence type="ECO:0000256" key="9">
    <source>
        <dbReference type="ARBA" id="ARBA00023136"/>
    </source>
</evidence>
<evidence type="ECO:0000259" key="18">
    <source>
        <dbReference type="PROSITE" id="PS51051"/>
    </source>
</evidence>
<dbReference type="Pfam" id="PF01414">
    <property type="entry name" value="DSL"/>
    <property type="match status" value="1"/>
</dbReference>
<dbReference type="GO" id="GO:0120025">
    <property type="term" value="C:plasma membrane bounded cell projection"/>
    <property type="evidence" value="ECO:0007669"/>
    <property type="project" value="UniProtKB-ARBA"/>
</dbReference>
<dbReference type="GO" id="GO:0005112">
    <property type="term" value="F:Notch binding"/>
    <property type="evidence" value="ECO:0007669"/>
    <property type="project" value="TreeGrafter"/>
</dbReference>
<dbReference type="InterPro" id="IPR001774">
    <property type="entry name" value="DSL"/>
</dbReference>
<feature type="disulfide bond" evidence="12">
    <location>
        <begin position="229"/>
        <end position="238"/>
    </location>
</feature>
<dbReference type="GO" id="GO:0048666">
    <property type="term" value="P:neuron development"/>
    <property type="evidence" value="ECO:0007669"/>
    <property type="project" value="UniProtKB-ARBA"/>
</dbReference>
<dbReference type="Pfam" id="PF12661">
    <property type="entry name" value="hEGF"/>
    <property type="match status" value="1"/>
</dbReference>
<gene>
    <name evidence="19" type="ORF">QE152_g4722</name>
</gene>
<dbReference type="PROSITE" id="PS01187">
    <property type="entry name" value="EGF_CA"/>
    <property type="match status" value="2"/>
</dbReference>
<dbReference type="Pfam" id="PF21700">
    <property type="entry name" value="EGF_DL_JAG"/>
    <property type="match status" value="1"/>
</dbReference>
<feature type="disulfide bond" evidence="12">
    <location>
        <begin position="452"/>
        <end position="461"/>
    </location>
</feature>
<dbReference type="GO" id="GO:0005886">
    <property type="term" value="C:plasma membrane"/>
    <property type="evidence" value="ECO:0007669"/>
    <property type="project" value="UniProtKB-ARBA"/>
</dbReference>
<feature type="disulfide bond" evidence="12">
    <location>
        <begin position="414"/>
        <end position="423"/>
    </location>
</feature>
<evidence type="ECO:0000256" key="12">
    <source>
        <dbReference type="PROSITE-ProRule" id="PRU00076"/>
    </source>
</evidence>
<feature type="domain" description="EGF-like" evidence="17">
    <location>
        <begin position="464"/>
        <end position="500"/>
    </location>
</feature>
<dbReference type="FunFam" id="2.10.25.10:FF:000123">
    <property type="entry name" value="Crumbs homolog 1 (Drosophila)"/>
    <property type="match status" value="1"/>
</dbReference>
<protein>
    <recommendedName>
        <fullName evidence="14">Delta-like protein</fullName>
    </recommendedName>
</protein>
<keyword evidence="7" id="KW-0106">Calcium</keyword>
<dbReference type="FunFam" id="2.10.25.10:FF:000143">
    <property type="entry name" value="Protein crumbs 1"/>
    <property type="match status" value="1"/>
</dbReference>
<feature type="domain" description="EGF-like" evidence="17">
    <location>
        <begin position="426"/>
        <end position="462"/>
    </location>
</feature>
<keyword evidence="20" id="KW-1185">Reference proteome</keyword>
<dbReference type="PROSITE" id="PS51051">
    <property type="entry name" value="DSL"/>
    <property type="match status" value="1"/>
</dbReference>
<dbReference type="GO" id="GO:0008587">
    <property type="term" value="P:imaginal disc-derived wing margin morphogenesis"/>
    <property type="evidence" value="ECO:0007669"/>
    <property type="project" value="UniProtKB-ARBA"/>
</dbReference>
<dbReference type="PROSITE" id="PS50026">
    <property type="entry name" value="EGF_3"/>
    <property type="match status" value="8"/>
</dbReference>
<organism evidence="19 20">
    <name type="scientific">Popillia japonica</name>
    <name type="common">Japanese beetle</name>
    <dbReference type="NCBI Taxonomy" id="7064"/>
    <lineage>
        <taxon>Eukaryota</taxon>
        <taxon>Metazoa</taxon>
        <taxon>Ecdysozoa</taxon>
        <taxon>Arthropoda</taxon>
        <taxon>Hexapoda</taxon>
        <taxon>Insecta</taxon>
        <taxon>Pterygota</taxon>
        <taxon>Neoptera</taxon>
        <taxon>Endopterygota</taxon>
        <taxon>Coleoptera</taxon>
        <taxon>Polyphaga</taxon>
        <taxon>Scarabaeiformia</taxon>
        <taxon>Scarabaeidae</taxon>
        <taxon>Rutelinae</taxon>
        <taxon>Popillia</taxon>
    </lineage>
</organism>
<sequence length="839" mass="92212">MCWIHHLLFFGLLSALHQAESSGVFELRLLSFTNDAGKSDIGKCCNGKNGPSNTDCDPSCQIRFRVCLKEYQVKIDTASPCTFGDVITSPEEDGYANPIRIPFDFTWPSSFSLIVEAWDGNLTKPDVLIRLTTQTWLEVGQKWTACGNNTSSYSLKVEFRVTCDVTYFGKGCENLCRPRDDSFGHFTCSPTGERVCLAGWQGDYCTKPRCAPGCDETHGSCVKPNECRCQSGWEGPHCNQCQRYPGCNHGTCIKPWDCLCDEGWGGLFCNQDLNFCTNHKPCKNGGTCFNTGQGSYTCSCAPGYNGTQCEIPINDCSRSQCLNGGTCTRNGTYHKCVCPLGYHGAHCENTTTTCKEAPCRNGGTCSDTENSYRCDCASGFNGVDCEHQTNNCLPNPCMNDGSCVDNLDGYQCICALGFTGENCETNVDDCKNNPCQNGATCVDKINDFRCQCVPGYVGPLCQKRVDYCLAKPCANGGTCLQLTNDYQCKCAPGFSGKDCSLEIDECNSRPCQNGGTCLNRVHGFECHCTTGFIGRTCEEPASSAAPSARVSSESNLTTEHVVVIATISTFVPLLVLIAVGVIICLKQRRKREKARADEEARLQNAQNTANSSFAKRGATMSADAHMIKNSWGKCTNNVHGSNLASLDDCSVSNISVSDSDAFPKTLHHQVIDGRPVYSLQRTRSQKQLNTEPVPRASSALLAAKLQEPDYDHIKRLSVMSNSSSAVCGTSDPSLLKRPVEKESNGVYVIEEHFHRPEALSTGLFATEIYEENSGFYIHICNHWRIINLLPTGVRTRRRMNLEVQVPIRRLQYCQAIIDELLLRETEDIVANKKGFIHQT</sequence>
<feature type="disulfide bond" evidence="12">
    <location>
        <begin position="376"/>
        <end position="385"/>
    </location>
</feature>
<feature type="transmembrane region" description="Helical" evidence="15">
    <location>
        <begin position="561"/>
        <end position="585"/>
    </location>
</feature>
<keyword evidence="10 12" id="KW-1015">Disulfide bond</keyword>
<comment type="subcellular location">
    <subcellularLocation>
        <location evidence="1 14">Membrane</location>
        <topology evidence="1 14">Single-pass type I membrane protein</topology>
    </subcellularLocation>
</comment>
<dbReference type="InterPro" id="IPR000152">
    <property type="entry name" value="EGF-type_Asp/Asn_hydroxyl_site"/>
</dbReference>
<dbReference type="GO" id="GO:0035214">
    <property type="term" value="P:eye-antennal disc development"/>
    <property type="evidence" value="ECO:0007669"/>
    <property type="project" value="UniProtKB-ARBA"/>
</dbReference>
<evidence type="ECO:0000313" key="19">
    <source>
        <dbReference type="EMBL" id="KAK9751914.1"/>
    </source>
</evidence>
<dbReference type="SUPFAM" id="SSF57196">
    <property type="entry name" value="EGF/Laminin"/>
    <property type="match status" value="4"/>
</dbReference>
<evidence type="ECO:0000256" key="7">
    <source>
        <dbReference type="ARBA" id="ARBA00022837"/>
    </source>
</evidence>
<dbReference type="InterPro" id="IPR011651">
    <property type="entry name" value="Notch_ligand_N"/>
</dbReference>
<dbReference type="PROSITE" id="PS00010">
    <property type="entry name" value="ASX_HYDROXYL"/>
    <property type="match status" value="4"/>
</dbReference>
<evidence type="ECO:0000256" key="3">
    <source>
        <dbReference type="ARBA" id="ARBA00022536"/>
    </source>
</evidence>
<dbReference type="InterPro" id="IPR018097">
    <property type="entry name" value="EGF_Ca-bd_CS"/>
</dbReference>
<dbReference type="FunFam" id="2.10.25.10:FF:000018">
    <property type="entry name" value="Delta-like 1"/>
    <property type="match status" value="1"/>
</dbReference>
<evidence type="ECO:0000256" key="4">
    <source>
        <dbReference type="ARBA" id="ARBA00022692"/>
    </source>
</evidence>
<dbReference type="Pfam" id="PF00008">
    <property type="entry name" value="EGF"/>
    <property type="match status" value="6"/>
</dbReference>
<feature type="domain" description="EGF-like" evidence="17">
    <location>
        <begin position="502"/>
        <end position="538"/>
    </location>
</feature>
<dbReference type="Gene3D" id="2.60.40.3510">
    <property type="match status" value="1"/>
</dbReference>
<feature type="domain" description="EGF-like" evidence="17">
    <location>
        <begin position="350"/>
        <end position="386"/>
    </location>
</feature>
<evidence type="ECO:0000256" key="1">
    <source>
        <dbReference type="ARBA" id="ARBA00004479"/>
    </source>
</evidence>
<dbReference type="PANTHER" id="PTHR12916:SF9">
    <property type="entry name" value="NEUROGENIC LOCUS NOTCH HOMOLOG PROTEIN 1-RELATED"/>
    <property type="match status" value="1"/>
</dbReference>
<dbReference type="SMART" id="SM00181">
    <property type="entry name" value="EGF"/>
    <property type="match status" value="10"/>
</dbReference>
<dbReference type="FunFam" id="2.10.25.10:FF:000064">
    <property type="entry name" value="Delta-like protein"/>
    <property type="match status" value="1"/>
</dbReference>
<dbReference type="EMBL" id="JASPKY010000025">
    <property type="protein sequence ID" value="KAK9751914.1"/>
    <property type="molecule type" value="Genomic_DNA"/>
</dbReference>
<dbReference type="GO" id="GO:0000902">
    <property type="term" value="P:cell morphogenesis"/>
    <property type="evidence" value="ECO:0007669"/>
    <property type="project" value="UniProtKB-ARBA"/>
</dbReference>
<dbReference type="AlphaFoldDB" id="A0AAW1MZU1"/>
<dbReference type="InterPro" id="IPR013032">
    <property type="entry name" value="EGF-like_CS"/>
</dbReference>
<feature type="disulfide bond" evidence="12">
    <location>
        <begin position="490"/>
        <end position="499"/>
    </location>
</feature>
<evidence type="ECO:0000256" key="13">
    <source>
        <dbReference type="PROSITE-ProRule" id="PRU00377"/>
    </source>
</evidence>
<evidence type="ECO:0000313" key="20">
    <source>
        <dbReference type="Proteomes" id="UP001458880"/>
    </source>
</evidence>
<comment type="caution">
    <text evidence="19">The sequence shown here is derived from an EMBL/GenBank/DDBJ whole genome shotgun (WGS) entry which is preliminary data.</text>
</comment>
<keyword evidence="4 14" id="KW-0812">Transmembrane</keyword>
<dbReference type="SMART" id="SM00051">
    <property type="entry name" value="DSL"/>
    <property type="match status" value="1"/>
</dbReference>
<dbReference type="GO" id="GO:0048018">
    <property type="term" value="F:receptor ligand activity"/>
    <property type="evidence" value="ECO:0007669"/>
    <property type="project" value="UniProtKB-ARBA"/>
</dbReference>
<keyword evidence="6 14" id="KW-0677">Repeat</keyword>
<name>A0AAW1MZU1_POPJA</name>
<dbReference type="GO" id="GO:0016330">
    <property type="term" value="P:second mitotic wave involved in compound eye morphogenesis"/>
    <property type="evidence" value="ECO:0007669"/>
    <property type="project" value="UniProtKB-ARBA"/>
</dbReference>